<protein>
    <submittedName>
        <fullName evidence="3">Phage holin family protein</fullName>
    </submittedName>
</protein>
<reference evidence="4" key="1">
    <citation type="journal article" date="2019" name="Int. J. Syst. Evol. Microbiol.">
        <title>The Global Catalogue of Microorganisms (GCM) 10K type strain sequencing project: providing services to taxonomists for standard genome sequencing and annotation.</title>
        <authorList>
            <consortium name="The Broad Institute Genomics Platform"/>
            <consortium name="The Broad Institute Genome Sequencing Center for Infectious Disease"/>
            <person name="Wu L."/>
            <person name="Ma J."/>
        </authorList>
    </citation>
    <scope>NUCLEOTIDE SEQUENCE [LARGE SCALE GENOMIC DNA]</scope>
    <source>
        <strain evidence="4">CCUG 50873</strain>
    </source>
</reference>
<comment type="caution">
    <text evidence="3">The sequence shown here is derived from an EMBL/GenBank/DDBJ whole genome shotgun (WGS) entry which is preliminary data.</text>
</comment>
<evidence type="ECO:0000313" key="4">
    <source>
        <dbReference type="Proteomes" id="UP001597068"/>
    </source>
</evidence>
<evidence type="ECO:0000256" key="1">
    <source>
        <dbReference type="SAM" id="MobiDB-lite"/>
    </source>
</evidence>
<name>A0ABW3G428_9NOCA</name>
<dbReference type="Pfam" id="PF07332">
    <property type="entry name" value="Phage_holin_3_6"/>
    <property type="match status" value="1"/>
</dbReference>
<keyword evidence="2" id="KW-1133">Transmembrane helix</keyword>
<keyword evidence="2" id="KW-0812">Transmembrane</keyword>
<evidence type="ECO:0000313" key="3">
    <source>
        <dbReference type="EMBL" id="MFD0924738.1"/>
    </source>
</evidence>
<dbReference type="EMBL" id="JBHTIL010000001">
    <property type="protein sequence ID" value="MFD0924738.1"/>
    <property type="molecule type" value="Genomic_DNA"/>
</dbReference>
<feature type="transmembrane region" description="Helical" evidence="2">
    <location>
        <begin position="101"/>
        <end position="122"/>
    </location>
</feature>
<keyword evidence="2" id="KW-0472">Membrane</keyword>
<dbReference type="InterPro" id="IPR009937">
    <property type="entry name" value="Phage_holin_3_6"/>
</dbReference>
<keyword evidence="4" id="KW-1185">Reference proteome</keyword>
<feature type="transmembrane region" description="Helical" evidence="2">
    <location>
        <begin position="72"/>
        <end position="95"/>
    </location>
</feature>
<gene>
    <name evidence="3" type="ORF">ACFQ04_03220</name>
</gene>
<organism evidence="3 4">
    <name type="scientific">Williamsia deligens</name>
    <dbReference type="NCBI Taxonomy" id="321325"/>
    <lineage>
        <taxon>Bacteria</taxon>
        <taxon>Bacillati</taxon>
        <taxon>Actinomycetota</taxon>
        <taxon>Actinomycetes</taxon>
        <taxon>Mycobacteriales</taxon>
        <taxon>Nocardiaceae</taxon>
        <taxon>Williamsia</taxon>
    </lineage>
</organism>
<feature type="region of interest" description="Disordered" evidence="1">
    <location>
        <begin position="136"/>
        <end position="155"/>
    </location>
</feature>
<sequence length="155" mass="16078">MTGAHSAPVGHDPVGHDPLGAGAPAGHDDPPSIGELLSDVSRDLSTLVRQELELAKAEATQTATRVGKGSGLLVGAALAGFFVLMFLSIAAWWAIGNSTGHGWSALIVTLIWAVIGAILGVLGRSSIRRARGLPRTQQTVSEIPQAVTPHPQENR</sequence>
<proteinExistence type="predicted"/>
<dbReference type="Proteomes" id="UP001597068">
    <property type="component" value="Unassembled WGS sequence"/>
</dbReference>
<feature type="region of interest" description="Disordered" evidence="1">
    <location>
        <begin position="1"/>
        <end position="28"/>
    </location>
</feature>
<evidence type="ECO:0000256" key="2">
    <source>
        <dbReference type="SAM" id="Phobius"/>
    </source>
</evidence>
<accession>A0ABW3G428</accession>
<dbReference type="RefSeq" id="WP_253647256.1">
    <property type="nucleotide sequence ID" value="NZ_BAAAMO010000002.1"/>
</dbReference>